<keyword evidence="3" id="KW-1185">Reference proteome</keyword>
<evidence type="ECO:0000313" key="3">
    <source>
        <dbReference type="Proteomes" id="UP001148838"/>
    </source>
</evidence>
<proteinExistence type="predicted"/>
<organism evidence="2 3">
    <name type="scientific">Periplaneta americana</name>
    <name type="common">American cockroach</name>
    <name type="synonym">Blatta americana</name>
    <dbReference type="NCBI Taxonomy" id="6978"/>
    <lineage>
        <taxon>Eukaryota</taxon>
        <taxon>Metazoa</taxon>
        <taxon>Ecdysozoa</taxon>
        <taxon>Arthropoda</taxon>
        <taxon>Hexapoda</taxon>
        <taxon>Insecta</taxon>
        <taxon>Pterygota</taxon>
        <taxon>Neoptera</taxon>
        <taxon>Polyneoptera</taxon>
        <taxon>Dictyoptera</taxon>
        <taxon>Blattodea</taxon>
        <taxon>Blattoidea</taxon>
        <taxon>Blattidae</taxon>
        <taxon>Blattinae</taxon>
        <taxon>Periplaneta</taxon>
    </lineage>
</organism>
<dbReference type="EMBL" id="JAJSOF020000036">
    <property type="protein sequence ID" value="KAJ4429343.1"/>
    <property type="molecule type" value="Genomic_DNA"/>
</dbReference>
<protein>
    <submittedName>
        <fullName evidence="2">Uncharacterized protein</fullName>
    </submittedName>
</protein>
<reference evidence="2 3" key="1">
    <citation type="journal article" date="2022" name="Allergy">
        <title>Genome assembly and annotation of Periplaneta americana reveal a comprehensive cockroach allergen profile.</title>
        <authorList>
            <person name="Wang L."/>
            <person name="Xiong Q."/>
            <person name="Saelim N."/>
            <person name="Wang L."/>
            <person name="Nong W."/>
            <person name="Wan A.T."/>
            <person name="Shi M."/>
            <person name="Liu X."/>
            <person name="Cao Q."/>
            <person name="Hui J.H.L."/>
            <person name="Sookrung N."/>
            <person name="Leung T.F."/>
            <person name="Tungtrongchitr A."/>
            <person name="Tsui S.K.W."/>
        </authorList>
    </citation>
    <scope>NUCLEOTIDE SEQUENCE [LARGE SCALE GENOMIC DNA]</scope>
    <source>
        <strain evidence="2">PWHHKU_190912</strain>
    </source>
</reference>
<sequence length="271" mass="31398">MDVEKTVRVKWTDRIRNKIVFEKVSEERMMLKLIRKRKRNWLGLWLKRIIDDIRILDHMRRLRGRQQIGKIGDCWVCNERPAHGQNIYKKRLSYDSSNNKKEEERENARSVRPTFRAVELTQKKKKKHFQQCHHVVKNSAISTYLSGSKKSFLERSIVIKIIHFIHVFTLRSHALFKAHKSTSRIAPLFSGTATHSTKNSCDLRFRPAGGPGSSGPNDKHTRDGSFVTLRESPSIENIAYLALWQLSAKVIQVVGPFDAGPRSQKLVSFNL</sequence>
<dbReference type="Proteomes" id="UP001148838">
    <property type="component" value="Unassembled WGS sequence"/>
</dbReference>
<comment type="caution">
    <text evidence="2">The sequence shown here is derived from an EMBL/GenBank/DDBJ whole genome shotgun (WGS) entry which is preliminary data.</text>
</comment>
<evidence type="ECO:0000256" key="1">
    <source>
        <dbReference type="SAM" id="MobiDB-lite"/>
    </source>
</evidence>
<name>A0ABQ8S5N0_PERAM</name>
<evidence type="ECO:0000313" key="2">
    <source>
        <dbReference type="EMBL" id="KAJ4429343.1"/>
    </source>
</evidence>
<feature type="region of interest" description="Disordered" evidence="1">
    <location>
        <begin position="205"/>
        <end position="225"/>
    </location>
</feature>
<gene>
    <name evidence="2" type="ORF">ANN_26348</name>
</gene>
<accession>A0ABQ8S5N0</accession>